<organism evidence="1 2">
    <name type="scientific">Cryptotermes secundus</name>
    <dbReference type="NCBI Taxonomy" id="105785"/>
    <lineage>
        <taxon>Eukaryota</taxon>
        <taxon>Metazoa</taxon>
        <taxon>Ecdysozoa</taxon>
        <taxon>Arthropoda</taxon>
        <taxon>Hexapoda</taxon>
        <taxon>Insecta</taxon>
        <taxon>Pterygota</taxon>
        <taxon>Neoptera</taxon>
        <taxon>Polyneoptera</taxon>
        <taxon>Dictyoptera</taxon>
        <taxon>Blattodea</taxon>
        <taxon>Blattoidea</taxon>
        <taxon>Termitoidae</taxon>
        <taxon>Kalotermitidae</taxon>
        <taxon>Cryptotermitinae</taxon>
        <taxon>Cryptotermes</taxon>
    </lineage>
</organism>
<dbReference type="EMBL" id="NEVH01011349">
    <property type="protein sequence ID" value="PNF31601.1"/>
    <property type="molecule type" value="Genomic_DNA"/>
</dbReference>
<keyword evidence="2" id="KW-1185">Reference proteome</keyword>
<dbReference type="InParanoid" id="A0A2J7QSN7"/>
<name>A0A2J7QSN7_9NEOP</name>
<dbReference type="Proteomes" id="UP000235965">
    <property type="component" value="Unassembled WGS sequence"/>
</dbReference>
<comment type="caution">
    <text evidence="1">The sequence shown here is derived from an EMBL/GenBank/DDBJ whole genome shotgun (WGS) entry which is preliminary data.</text>
</comment>
<protein>
    <submittedName>
        <fullName evidence="1">Uncharacterized protein</fullName>
    </submittedName>
</protein>
<accession>A0A2J7QSN7</accession>
<gene>
    <name evidence="1" type="ORF">B7P43_G18213</name>
</gene>
<evidence type="ECO:0000313" key="1">
    <source>
        <dbReference type="EMBL" id="PNF31601.1"/>
    </source>
</evidence>
<evidence type="ECO:0000313" key="2">
    <source>
        <dbReference type="Proteomes" id="UP000235965"/>
    </source>
</evidence>
<reference evidence="1 2" key="1">
    <citation type="submission" date="2017-12" db="EMBL/GenBank/DDBJ databases">
        <title>Hemimetabolous genomes reveal molecular basis of termite eusociality.</title>
        <authorList>
            <person name="Harrison M.C."/>
            <person name="Jongepier E."/>
            <person name="Robertson H.M."/>
            <person name="Arning N."/>
            <person name="Bitard-Feildel T."/>
            <person name="Chao H."/>
            <person name="Childers C.P."/>
            <person name="Dinh H."/>
            <person name="Doddapaneni H."/>
            <person name="Dugan S."/>
            <person name="Gowin J."/>
            <person name="Greiner C."/>
            <person name="Han Y."/>
            <person name="Hu H."/>
            <person name="Hughes D.S.T."/>
            <person name="Huylmans A.-K."/>
            <person name="Kemena C."/>
            <person name="Kremer L.P.M."/>
            <person name="Lee S.L."/>
            <person name="Lopez-Ezquerra A."/>
            <person name="Mallet L."/>
            <person name="Monroy-Kuhn J.M."/>
            <person name="Moser A."/>
            <person name="Murali S.C."/>
            <person name="Muzny D.M."/>
            <person name="Otani S."/>
            <person name="Piulachs M.-D."/>
            <person name="Poelchau M."/>
            <person name="Qu J."/>
            <person name="Schaub F."/>
            <person name="Wada-Katsumata A."/>
            <person name="Worley K.C."/>
            <person name="Xie Q."/>
            <person name="Ylla G."/>
            <person name="Poulsen M."/>
            <person name="Gibbs R.A."/>
            <person name="Schal C."/>
            <person name="Richards S."/>
            <person name="Belles X."/>
            <person name="Korb J."/>
            <person name="Bornberg-Bauer E."/>
        </authorList>
    </citation>
    <scope>NUCLEOTIDE SEQUENCE [LARGE SCALE GENOMIC DNA]</scope>
    <source>
        <tissue evidence="1">Whole body</tissue>
    </source>
</reference>
<sequence length="49" mass="5732">MRTVNEHLATGPVKHTVPYKDLATDIKLKDYIFYCTRIKKELQKKGLII</sequence>
<proteinExistence type="predicted"/>
<dbReference type="AlphaFoldDB" id="A0A2J7QSN7"/>